<accession>A0A4R1QDL3</accession>
<name>A0A4R1QDL3_9BACL</name>
<dbReference type="EMBL" id="SLUL01000007">
    <property type="protein sequence ID" value="TCL49331.1"/>
    <property type="molecule type" value="Genomic_DNA"/>
</dbReference>
<evidence type="ECO:0000313" key="2">
    <source>
        <dbReference type="Proteomes" id="UP000295658"/>
    </source>
</evidence>
<keyword evidence="2" id="KW-1185">Reference proteome</keyword>
<dbReference type="AlphaFoldDB" id="A0A4R1QDL3"/>
<proteinExistence type="predicted"/>
<reference evidence="1 2" key="1">
    <citation type="submission" date="2019-03" db="EMBL/GenBank/DDBJ databases">
        <title>Genomic Encyclopedia of Type Strains, Phase IV (KMG-IV): sequencing the most valuable type-strain genomes for metagenomic binning, comparative biology and taxonomic classification.</title>
        <authorList>
            <person name="Goeker M."/>
        </authorList>
    </citation>
    <scope>NUCLEOTIDE SEQUENCE [LARGE SCALE GENOMIC DNA]</scope>
    <source>
        <strain evidence="1 2">DSM 24979</strain>
    </source>
</reference>
<protein>
    <submittedName>
        <fullName evidence="1">Uncharacterized protein</fullName>
    </submittedName>
</protein>
<sequence>MSRFVVEFSDGVTIVFEDVISLTSHQKSLILSTARQYTKEELNNLKSGLKVTLEPEQQFHLLKVKNCIVSDKSSRELYEQNIIEFTAHSVERMLKRLHGNNEVQIFFTVIDSIKNANVVSNHAEWKGFKSLSYTFIDSSNQMTRKIVAIFVNIGNRMRIITVINDEKYDSMDFRISEDTQLFQKMLQLKQRLKNTYNKN</sequence>
<evidence type="ECO:0000313" key="1">
    <source>
        <dbReference type="EMBL" id="TCL49331.1"/>
    </source>
</evidence>
<organism evidence="1 2">
    <name type="scientific">Thermolongibacillus altinsuensis</name>
    <dbReference type="NCBI Taxonomy" id="575256"/>
    <lineage>
        <taxon>Bacteria</taxon>
        <taxon>Bacillati</taxon>
        <taxon>Bacillota</taxon>
        <taxon>Bacilli</taxon>
        <taxon>Bacillales</taxon>
        <taxon>Anoxybacillaceae</taxon>
        <taxon>Thermolongibacillus</taxon>
    </lineage>
</organism>
<gene>
    <name evidence="1" type="ORF">EDD69_107155</name>
</gene>
<dbReference type="Proteomes" id="UP000295658">
    <property type="component" value="Unassembled WGS sequence"/>
</dbReference>
<comment type="caution">
    <text evidence="1">The sequence shown here is derived from an EMBL/GenBank/DDBJ whole genome shotgun (WGS) entry which is preliminary data.</text>
</comment>
<dbReference type="RefSeq" id="WP_132948540.1">
    <property type="nucleotide sequence ID" value="NZ_SLUL01000007.1"/>
</dbReference>
<dbReference type="OrthoDB" id="9833600at2"/>